<proteinExistence type="predicted"/>
<keyword evidence="2" id="KW-1185">Reference proteome</keyword>
<organism evidence="1 2">
    <name type="scientific">Nephila pilipes</name>
    <name type="common">Giant wood spider</name>
    <name type="synonym">Nephila maculata</name>
    <dbReference type="NCBI Taxonomy" id="299642"/>
    <lineage>
        <taxon>Eukaryota</taxon>
        <taxon>Metazoa</taxon>
        <taxon>Ecdysozoa</taxon>
        <taxon>Arthropoda</taxon>
        <taxon>Chelicerata</taxon>
        <taxon>Arachnida</taxon>
        <taxon>Araneae</taxon>
        <taxon>Araneomorphae</taxon>
        <taxon>Entelegynae</taxon>
        <taxon>Araneoidea</taxon>
        <taxon>Nephilidae</taxon>
        <taxon>Nephila</taxon>
    </lineage>
</organism>
<evidence type="ECO:0000313" key="2">
    <source>
        <dbReference type="Proteomes" id="UP000887013"/>
    </source>
</evidence>
<reference evidence="1" key="1">
    <citation type="submission" date="2020-08" db="EMBL/GenBank/DDBJ databases">
        <title>Multicomponent nature underlies the extraordinary mechanical properties of spider dragline silk.</title>
        <authorList>
            <person name="Kono N."/>
            <person name="Nakamura H."/>
            <person name="Mori M."/>
            <person name="Yoshida Y."/>
            <person name="Ohtoshi R."/>
            <person name="Malay A.D."/>
            <person name="Moran D.A.P."/>
            <person name="Tomita M."/>
            <person name="Numata K."/>
            <person name="Arakawa K."/>
        </authorList>
    </citation>
    <scope>NUCLEOTIDE SEQUENCE</scope>
</reference>
<gene>
    <name evidence="1" type="ORF">NPIL_172911</name>
</gene>
<dbReference type="Proteomes" id="UP000887013">
    <property type="component" value="Unassembled WGS sequence"/>
</dbReference>
<dbReference type="EMBL" id="BMAW01061699">
    <property type="protein sequence ID" value="GFT32478.1"/>
    <property type="molecule type" value="Genomic_DNA"/>
</dbReference>
<protein>
    <submittedName>
        <fullName evidence="1">Uncharacterized protein</fullName>
    </submittedName>
</protein>
<sequence length="74" mass="8031">MYLTRAISLIVSVESISLLPLESLRAPSLGKQSASSQNFWRVVAFGIKSHPMAEELKPVDIQGTSAFQSLDLVA</sequence>
<name>A0A8X6NTP1_NEPPI</name>
<evidence type="ECO:0000313" key="1">
    <source>
        <dbReference type="EMBL" id="GFT32478.1"/>
    </source>
</evidence>
<accession>A0A8X6NTP1</accession>
<dbReference type="AlphaFoldDB" id="A0A8X6NTP1"/>
<comment type="caution">
    <text evidence="1">The sequence shown here is derived from an EMBL/GenBank/DDBJ whole genome shotgun (WGS) entry which is preliminary data.</text>
</comment>